<evidence type="ECO:0000313" key="1">
    <source>
        <dbReference type="EMBL" id="CUP25393.1"/>
    </source>
</evidence>
<name>A0A174LMQ3_9CLOT</name>
<dbReference type="AlphaFoldDB" id="A0A174LMQ3"/>
<protein>
    <submittedName>
        <fullName evidence="1">Uncharacterized protein</fullName>
    </submittedName>
</protein>
<proteinExistence type="predicted"/>
<organism evidence="1 2">
    <name type="scientific">Clostridium disporicum</name>
    <dbReference type="NCBI Taxonomy" id="84024"/>
    <lineage>
        <taxon>Bacteria</taxon>
        <taxon>Bacillati</taxon>
        <taxon>Bacillota</taxon>
        <taxon>Clostridia</taxon>
        <taxon>Eubacteriales</taxon>
        <taxon>Clostridiaceae</taxon>
        <taxon>Clostridium</taxon>
    </lineage>
</organism>
<sequence>MIRTVVCEKEGCSGNTFFIETDNNNLKLTCKNCGSQYEIDISYYDFTMLSNCSKCNNDTFKVFRDLDKEGVYVKCAECGSTPEKIYIDSDGVQVSYEIKLLSDIKEVMYLIEQRVCNLEMRIQDLERGQSTIEESLAYVNKYLIDKV</sequence>
<evidence type="ECO:0000313" key="2">
    <source>
        <dbReference type="Proteomes" id="UP000095594"/>
    </source>
</evidence>
<reference evidence="1 2" key="1">
    <citation type="submission" date="2015-09" db="EMBL/GenBank/DDBJ databases">
        <authorList>
            <consortium name="Pathogen Informatics"/>
        </authorList>
    </citation>
    <scope>NUCLEOTIDE SEQUENCE [LARGE SCALE GENOMIC DNA]</scope>
    <source>
        <strain evidence="1 2">2789STDY5834856</strain>
    </source>
</reference>
<dbReference type="OrthoDB" id="1920357at2"/>
<accession>A0A174LMQ3</accession>
<gene>
    <name evidence="1" type="ORF">ERS852471_03280</name>
</gene>
<dbReference type="Proteomes" id="UP000095594">
    <property type="component" value="Unassembled WGS sequence"/>
</dbReference>
<dbReference type="RefSeq" id="WP_055268442.1">
    <property type="nucleotide sequence ID" value="NZ_CABIXQ010000038.1"/>
</dbReference>
<dbReference type="EMBL" id="CYZX01000038">
    <property type="protein sequence ID" value="CUP25393.1"/>
    <property type="molecule type" value="Genomic_DNA"/>
</dbReference>